<evidence type="ECO:0000259" key="1">
    <source>
        <dbReference type="PROSITE" id="PS51831"/>
    </source>
</evidence>
<dbReference type="SMART" id="SM00471">
    <property type="entry name" value="HDc"/>
    <property type="match status" value="1"/>
</dbReference>
<dbReference type="SUPFAM" id="SSF109604">
    <property type="entry name" value="HD-domain/PDEase-like"/>
    <property type="match status" value="1"/>
</dbReference>
<dbReference type="PANTHER" id="PTHR11373:SF4">
    <property type="entry name" value="DEOXYNUCLEOSIDE TRIPHOSPHATE TRIPHOSPHOHYDROLASE SAMHD1"/>
    <property type="match status" value="1"/>
</dbReference>
<comment type="caution">
    <text evidence="2">The sequence shown here is derived from an EMBL/GenBank/DDBJ whole genome shotgun (WGS) entry which is preliminary data.</text>
</comment>
<sequence>MRVNASRTYHDPLHGAITLDSGVPEEHLLIQLIDTPGFQRLRRIRQLGPASLTFHGAEGSRFTHSLGVMHIARRCFDRLVKHHPHLQPYRAALLAAALLHDIGHGPLSHTAEEIFATHHEAWTKRILQESQSIRTILDTYDPGLADDLVRIYNKTFPVPLVWQLVSSQLDCDRLDYLMRDSYFTGASYGKLDLDRILMAIDYEPKTQQLVVARKGQAAIEHYLFVRYFMYAQVYNHPKNLAAAWVLEKITERGRSLLQEGKIFADATMAAWLSPRADALTLERYLGGDDIVFLYHLQQWQQSQDAVLADLCRRYLDRDILKALDISDLSETDQTHCLNEAIQLAHRAGFSETFYVGLRVSLSRGYTQYQKGIKLAVGDRLDEITTHSPLISALITPMRRTWLIYPREIESSLISLKMASTTINEHSHQLRPDHENSKVP</sequence>
<evidence type="ECO:0000313" key="3">
    <source>
        <dbReference type="Proteomes" id="UP001154265"/>
    </source>
</evidence>
<dbReference type="PROSITE" id="PS51831">
    <property type="entry name" value="HD"/>
    <property type="match status" value="1"/>
</dbReference>
<dbReference type="PANTHER" id="PTHR11373">
    <property type="entry name" value="DEOXYNUCLEOSIDE TRIPHOSPHATE TRIPHOSPHOHYDROLASE"/>
    <property type="match status" value="1"/>
</dbReference>
<dbReference type="Gene3D" id="1.10.3210.10">
    <property type="entry name" value="Hypothetical protein af1432"/>
    <property type="match status" value="1"/>
</dbReference>
<dbReference type="Proteomes" id="UP001154265">
    <property type="component" value="Unassembled WGS sequence"/>
</dbReference>
<dbReference type="InterPro" id="IPR050135">
    <property type="entry name" value="dGTPase-like"/>
</dbReference>
<dbReference type="EMBL" id="JAKKUT010000008">
    <property type="protein sequence ID" value="MDG2992200.1"/>
    <property type="molecule type" value="Genomic_DNA"/>
</dbReference>
<dbReference type="RefSeq" id="WP_277868124.1">
    <property type="nucleotide sequence ID" value="NZ_JAKKUT010000008.1"/>
</dbReference>
<reference evidence="2" key="2">
    <citation type="submission" date="2022-01" db="EMBL/GenBank/DDBJ databases">
        <authorList>
            <person name="Zivanovic Y."/>
            <person name="Moreira D."/>
            <person name="Lopez-Garcia P."/>
        </authorList>
    </citation>
    <scope>NUCLEOTIDE SEQUENCE</scope>
    <source>
        <strain evidence="2">G9</strain>
    </source>
</reference>
<feature type="domain" description="HD" evidence="1">
    <location>
        <begin position="61"/>
        <end position="158"/>
    </location>
</feature>
<dbReference type="InterPro" id="IPR003607">
    <property type="entry name" value="HD/PDEase_dom"/>
</dbReference>
<protein>
    <submittedName>
        <fullName evidence="2">HD domain-containing protein</fullName>
    </submittedName>
</protein>
<dbReference type="CDD" id="cd00077">
    <property type="entry name" value="HDc"/>
    <property type="match status" value="1"/>
</dbReference>
<keyword evidence="3" id="KW-1185">Reference proteome</keyword>
<name>A0ABT6F2W5_9SYNE</name>
<evidence type="ECO:0000313" key="2">
    <source>
        <dbReference type="EMBL" id="MDG2992200.1"/>
    </source>
</evidence>
<organism evidence="2 3">
    <name type="scientific">Candidatus Synechococcus calcipolaris G9</name>
    <dbReference type="NCBI Taxonomy" id="1497997"/>
    <lineage>
        <taxon>Bacteria</taxon>
        <taxon>Bacillati</taxon>
        <taxon>Cyanobacteriota</taxon>
        <taxon>Cyanophyceae</taxon>
        <taxon>Synechococcales</taxon>
        <taxon>Synechococcaceae</taxon>
        <taxon>Synechococcus</taxon>
    </lineage>
</organism>
<dbReference type="InterPro" id="IPR006674">
    <property type="entry name" value="HD_domain"/>
</dbReference>
<proteinExistence type="predicted"/>
<dbReference type="Pfam" id="PF01966">
    <property type="entry name" value="HD"/>
    <property type="match status" value="1"/>
</dbReference>
<reference evidence="2" key="1">
    <citation type="journal article" date="2022" name="Genome Biol. Evol.">
        <title>A New Gene Family Diagnostic for Intracellular Biomineralization of Amorphous Ca Carbonates by Cyanobacteria.</title>
        <authorList>
            <person name="Benzerara K."/>
            <person name="Duprat E."/>
            <person name="Bitard-Feildel T."/>
            <person name="Caumes G."/>
            <person name="Cassier-Chauvat C."/>
            <person name="Chauvat F."/>
            <person name="Dezi M."/>
            <person name="Diop S.I."/>
            <person name="Gaschignard G."/>
            <person name="Gorgen S."/>
            <person name="Gugger M."/>
            <person name="Lopez-Garcia P."/>
            <person name="Millet M."/>
            <person name="Skouri-Panet F."/>
            <person name="Moreira D."/>
            <person name="Callebaut I."/>
        </authorList>
    </citation>
    <scope>NUCLEOTIDE SEQUENCE</scope>
    <source>
        <strain evidence="2">G9</strain>
    </source>
</reference>
<accession>A0ABT6F2W5</accession>
<gene>
    <name evidence="2" type="ORF">L3556_14870</name>
</gene>